<keyword evidence="1" id="KW-1133">Transmembrane helix</keyword>
<reference evidence="2" key="1">
    <citation type="submission" date="2021-04" db="EMBL/GenBank/DDBJ databases">
        <title>Difference and commonality of drug resistance evolution in various bacteria. and drug sensitivity profiles.</title>
        <authorList>
            <person name="Maeda T."/>
            <person name="Shibai A."/>
            <person name="Kawada K."/>
            <person name="Kotani H."/>
            <person name="Tarusawa Y."/>
            <person name="Tanabe K."/>
            <person name="Furusawa C."/>
        </authorList>
    </citation>
    <scope>NUCLEOTIDE SEQUENCE</scope>
    <source>
        <strain evidence="2">JCM 8580</strain>
        <plasmid evidence="2">pENKO-1</plasmid>
    </source>
</reference>
<sequence length="74" mass="8943">MKSSLSRILWLFFWGMVVKSLHDLMTLSVSFTQEMLIWLVYGMWGLAALLMLSDFYRQLRHYRHHADREVPREP</sequence>
<dbReference type="AlphaFoldDB" id="A0AA86IYV5"/>
<feature type="transmembrane region" description="Helical" evidence="1">
    <location>
        <begin position="36"/>
        <end position="56"/>
    </location>
</feature>
<protein>
    <submittedName>
        <fullName evidence="2">Uncharacterized protein</fullName>
    </submittedName>
</protein>
<gene>
    <name evidence="2" type="ORF">ENKO_44000</name>
</gene>
<keyword evidence="1" id="KW-0812">Transmembrane</keyword>
<dbReference type="EMBL" id="AP024591">
    <property type="protein sequence ID" value="BCU57806.1"/>
    <property type="molecule type" value="Genomic_DNA"/>
</dbReference>
<dbReference type="RefSeq" id="WP_140419641.1">
    <property type="nucleotide sequence ID" value="NZ_AP024591.1"/>
</dbReference>
<name>A0AA86IYV5_9ENTR</name>
<keyword evidence="2" id="KW-0614">Plasmid</keyword>
<evidence type="ECO:0000313" key="3">
    <source>
        <dbReference type="Proteomes" id="UP000682928"/>
    </source>
</evidence>
<organism evidence="2 3">
    <name type="scientific">Enterobacter kobei</name>
    <dbReference type="NCBI Taxonomy" id="208224"/>
    <lineage>
        <taxon>Bacteria</taxon>
        <taxon>Pseudomonadati</taxon>
        <taxon>Pseudomonadota</taxon>
        <taxon>Gammaproteobacteria</taxon>
        <taxon>Enterobacterales</taxon>
        <taxon>Enterobacteriaceae</taxon>
        <taxon>Enterobacter</taxon>
        <taxon>Enterobacter cloacae complex</taxon>
    </lineage>
</organism>
<accession>A0AA86IYV5</accession>
<evidence type="ECO:0000313" key="2">
    <source>
        <dbReference type="EMBL" id="BCU57806.1"/>
    </source>
</evidence>
<geneLocation type="plasmid" evidence="2 3">
    <name>pENKO-1</name>
</geneLocation>
<dbReference type="Proteomes" id="UP000682928">
    <property type="component" value="Plasmid pENKO-1"/>
</dbReference>
<proteinExistence type="predicted"/>
<keyword evidence="1" id="KW-0472">Membrane</keyword>
<evidence type="ECO:0000256" key="1">
    <source>
        <dbReference type="SAM" id="Phobius"/>
    </source>
</evidence>